<keyword evidence="1" id="KW-0808">Transferase</keyword>
<reference evidence="1 2" key="1">
    <citation type="submission" date="2019-09" db="EMBL/GenBank/DDBJ databases">
        <title>Complete genome sequencing of four Arcobacter species reveals a diverse suite of mobile elements.</title>
        <authorList>
            <person name="Miller W.G."/>
            <person name="Yee E."/>
            <person name="Bono J.L."/>
        </authorList>
    </citation>
    <scope>NUCLEOTIDE SEQUENCE [LARGE SCALE GENOMIC DNA]</scope>
    <source>
        <strain evidence="1 2">CCUG 56899</strain>
    </source>
</reference>
<dbReference type="RefSeq" id="WP_225351888.1">
    <property type="nucleotide sequence ID" value="NZ_CP036246.2"/>
</dbReference>
<protein>
    <submittedName>
        <fullName evidence="1">Nucleotidyltransferase, AbiEii toxin family</fullName>
    </submittedName>
</protein>
<dbReference type="EMBL" id="CP036246">
    <property type="protein sequence ID" value="QEP40879.1"/>
    <property type="molecule type" value="Genomic_DNA"/>
</dbReference>
<dbReference type="InterPro" id="IPR014942">
    <property type="entry name" value="AbiEii"/>
</dbReference>
<reference evidence="1 2" key="2">
    <citation type="submission" date="2019-09" db="EMBL/GenBank/DDBJ databases">
        <title>Taxonomic note: a critical rebuttal of the proposed division of the genus Arcobacter into six genera, emended descriptions of Arcobacter anaerophilus and the genus Arcobacter, and an assessment of genus-level boundaries for Epsilonproteobacteria using in silico genomic comparator tools.</title>
        <authorList>
            <person name="On S.L.W."/>
            <person name="Miller W.G."/>
            <person name="Biggs P."/>
            <person name="Cornelius A."/>
            <person name="Vandamme P."/>
        </authorList>
    </citation>
    <scope>NUCLEOTIDE SEQUENCE [LARGE SCALE GENOMIC DNA]</scope>
    <source>
        <strain evidence="1 2">CCUG 56899</strain>
    </source>
</reference>
<proteinExistence type="predicted"/>
<dbReference type="Pfam" id="PF08843">
    <property type="entry name" value="AbiEii"/>
    <property type="match status" value="1"/>
</dbReference>
<dbReference type="Proteomes" id="UP000322644">
    <property type="component" value="Chromosome"/>
</dbReference>
<evidence type="ECO:0000313" key="2">
    <source>
        <dbReference type="Proteomes" id="UP000322644"/>
    </source>
</evidence>
<gene>
    <name evidence="1" type="ORF">APORC_1284</name>
</gene>
<dbReference type="AlphaFoldDB" id="A0A5C2HDI0"/>
<dbReference type="KEGG" id="apoc:APORC_1284"/>
<organism evidence="1 2">
    <name type="scientific">Arcobacter porcinus</name>
    <dbReference type="NCBI Taxonomy" id="1935204"/>
    <lineage>
        <taxon>Bacteria</taxon>
        <taxon>Pseudomonadati</taxon>
        <taxon>Campylobacterota</taxon>
        <taxon>Epsilonproteobacteria</taxon>
        <taxon>Campylobacterales</taxon>
        <taxon>Arcobacteraceae</taxon>
        <taxon>Arcobacter</taxon>
    </lineage>
</organism>
<evidence type="ECO:0000313" key="1">
    <source>
        <dbReference type="EMBL" id="QEP40879.1"/>
    </source>
</evidence>
<dbReference type="GO" id="GO:0016740">
    <property type="term" value="F:transferase activity"/>
    <property type="evidence" value="ECO:0007669"/>
    <property type="project" value="UniProtKB-KW"/>
</dbReference>
<accession>A0A5C2HDI0</accession>
<sequence length="231" mass="27074">MPTLLKPTNLDFIEEHYKEQIIALDLFFKESGAKHIPSSQIRFGGGTALAIYYFQHRLSFDIDLFVSDIQYLDYIRPKIWIEESNSFQNIEYIDQHNHIGLNTKNGIKVDILVDSNSSNFRIDTSKKLVDFDLYIEDITDIIAKKITFRKKDNKTRDIIDIAICLDSNPNLFNELIELEKVTKDDLKILKESLLQLNKNRYLSQLNIVKPFEKYLELSKEAPEYLISKIDY</sequence>
<name>A0A5C2HDI0_9BACT</name>